<evidence type="ECO:0000256" key="2">
    <source>
        <dbReference type="ARBA" id="ARBA00022475"/>
    </source>
</evidence>
<keyword evidence="5 7" id="KW-0472">Membrane</keyword>
<evidence type="ECO:0000256" key="3">
    <source>
        <dbReference type="ARBA" id="ARBA00022692"/>
    </source>
</evidence>
<comment type="subcellular location">
    <subcellularLocation>
        <location evidence="1">Cell membrane</location>
        <topology evidence="1">Multi-pass membrane protein</topology>
    </subcellularLocation>
</comment>
<dbReference type="PIRSF" id="PIRSF006060">
    <property type="entry name" value="AA_transporter"/>
    <property type="match status" value="1"/>
</dbReference>
<gene>
    <name evidence="8" type="ORF">GCM10023196_028660</name>
</gene>
<evidence type="ECO:0000256" key="1">
    <source>
        <dbReference type="ARBA" id="ARBA00004651"/>
    </source>
</evidence>
<keyword evidence="2" id="KW-1003">Cell membrane</keyword>
<feature type="transmembrane region" description="Helical" evidence="7">
    <location>
        <begin position="120"/>
        <end position="140"/>
    </location>
</feature>
<evidence type="ECO:0000256" key="5">
    <source>
        <dbReference type="ARBA" id="ARBA00023136"/>
    </source>
</evidence>
<dbReference type="InterPro" id="IPR002293">
    <property type="entry name" value="AA/rel_permease1"/>
</dbReference>
<evidence type="ECO:0000256" key="7">
    <source>
        <dbReference type="SAM" id="Phobius"/>
    </source>
</evidence>
<reference evidence="9" key="1">
    <citation type="journal article" date="2019" name="Int. J. Syst. Evol. Microbiol.">
        <title>The Global Catalogue of Microorganisms (GCM) 10K type strain sequencing project: providing services to taxonomists for standard genome sequencing and annotation.</title>
        <authorList>
            <consortium name="The Broad Institute Genomics Platform"/>
            <consortium name="The Broad Institute Genome Sequencing Center for Infectious Disease"/>
            <person name="Wu L."/>
            <person name="Ma J."/>
        </authorList>
    </citation>
    <scope>NUCLEOTIDE SEQUENCE [LARGE SCALE GENOMIC DNA]</scope>
    <source>
        <strain evidence="9">JCM 17939</strain>
    </source>
</reference>
<name>A0ABP8U741_9ACTN</name>
<feature type="transmembrane region" description="Helical" evidence="7">
    <location>
        <begin position="228"/>
        <end position="251"/>
    </location>
</feature>
<feature type="transmembrane region" description="Helical" evidence="7">
    <location>
        <begin position="416"/>
        <end position="433"/>
    </location>
</feature>
<keyword evidence="9" id="KW-1185">Reference proteome</keyword>
<dbReference type="PANTHER" id="PTHR42770">
    <property type="entry name" value="AMINO ACID TRANSPORTER-RELATED"/>
    <property type="match status" value="1"/>
</dbReference>
<keyword evidence="4 7" id="KW-1133">Transmembrane helix</keyword>
<feature type="transmembrane region" description="Helical" evidence="7">
    <location>
        <begin position="15"/>
        <end position="35"/>
    </location>
</feature>
<feature type="transmembrane region" description="Helical" evidence="7">
    <location>
        <begin position="183"/>
        <end position="208"/>
    </location>
</feature>
<dbReference type="InterPro" id="IPR050367">
    <property type="entry name" value="APC_superfamily"/>
</dbReference>
<feature type="transmembrane region" description="Helical" evidence="7">
    <location>
        <begin position="147"/>
        <end position="171"/>
    </location>
</feature>
<dbReference type="Pfam" id="PF13520">
    <property type="entry name" value="AA_permease_2"/>
    <property type="match status" value="1"/>
</dbReference>
<feature type="transmembrane region" description="Helical" evidence="7">
    <location>
        <begin position="333"/>
        <end position="351"/>
    </location>
</feature>
<evidence type="ECO:0000313" key="8">
    <source>
        <dbReference type="EMBL" id="GAA4625242.1"/>
    </source>
</evidence>
<organism evidence="8 9">
    <name type="scientific">Actinoallomurus vinaceus</name>
    <dbReference type="NCBI Taxonomy" id="1080074"/>
    <lineage>
        <taxon>Bacteria</taxon>
        <taxon>Bacillati</taxon>
        <taxon>Actinomycetota</taxon>
        <taxon>Actinomycetes</taxon>
        <taxon>Streptosporangiales</taxon>
        <taxon>Thermomonosporaceae</taxon>
        <taxon>Actinoallomurus</taxon>
    </lineage>
</organism>
<accession>A0ABP8U741</accession>
<sequence>MEPQGLRRSLSLRDLIVYGLLFIGPLAPVGVFGVLDAKSSGAVALVYVVATIAMGFTALSYAQMSRRVPNAGSVFAYASAGLGRPAGLLAGWMAMLDYLLIPAVAYLFCGIALHSQVPSIPAWVFTAAAFVGTTALNLAGVRIAARVGFVVLVVEILLLAVFIVAAIVVLATHGPARPWTSPLTGVGGTTASAVMGAVSVAVLSFLGFDGIASFAEENTGDERQIGRAVLFCLGLAGLLFVTQTYLAGLLMPVSPQHLVSVPAEQGTAFYTMSNSAFGPWLHLAFVVVKGIGPAFSAMSAVAAASRLMYGMARDHGLPGALATVDARHRVPRAALLTTAGVAAVVSLWAAWRSNGLDVLVSIVNMGALAAFTLLHASVIGLFVVRRRSRAWLPYLLVPAAGAAVSVWIIVAATTMAKVVAAVWLAAGLVLAFVQRRRGVSPSPRDGDARVRGGSSAHAR</sequence>
<feature type="transmembrane region" description="Helical" evidence="7">
    <location>
        <begin position="391"/>
        <end position="410"/>
    </location>
</feature>
<keyword evidence="3 7" id="KW-0812">Transmembrane</keyword>
<dbReference type="EMBL" id="BAABHK010000003">
    <property type="protein sequence ID" value="GAA4625242.1"/>
    <property type="molecule type" value="Genomic_DNA"/>
</dbReference>
<proteinExistence type="predicted"/>
<protein>
    <submittedName>
        <fullName evidence="8">APC family permease</fullName>
    </submittedName>
</protein>
<evidence type="ECO:0000313" key="9">
    <source>
        <dbReference type="Proteomes" id="UP001501442"/>
    </source>
</evidence>
<evidence type="ECO:0000256" key="6">
    <source>
        <dbReference type="SAM" id="MobiDB-lite"/>
    </source>
</evidence>
<dbReference type="Proteomes" id="UP001501442">
    <property type="component" value="Unassembled WGS sequence"/>
</dbReference>
<evidence type="ECO:0000256" key="4">
    <source>
        <dbReference type="ARBA" id="ARBA00022989"/>
    </source>
</evidence>
<dbReference type="RefSeq" id="WP_345431238.1">
    <property type="nucleotide sequence ID" value="NZ_BAABHK010000003.1"/>
</dbReference>
<feature type="transmembrane region" description="Helical" evidence="7">
    <location>
        <begin position="41"/>
        <end position="62"/>
    </location>
</feature>
<feature type="transmembrane region" description="Helical" evidence="7">
    <location>
        <begin position="89"/>
        <end position="114"/>
    </location>
</feature>
<dbReference type="Gene3D" id="1.20.1740.10">
    <property type="entry name" value="Amino acid/polyamine transporter I"/>
    <property type="match status" value="1"/>
</dbReference>
<dbReference type="PANTHER" id="PTHR42770:SF16">
    <property type="entry name" value="AMINO ACID PERMEASE"/>
    <property type="match status" value="1"/>
</dbReference>
<feature type="region of interest" description="Disordered" evidence="6">
    <location>
        <begin position="438"/>
        <end position="459"/>
    </location>
</feature>
<feature type="transmembrane region" description="Helical" evidence="7">
    <location>
        <begin position="363"/>
        <end position="384"/>
    </location>
</feature>
<feature type="transmembrane region" description="Helical" evidence="7">
    <location>
        <begin position="280"/>
        <end position="304"/>
    </location>
</feature>
<comment type="caution">
    <text evidence="8">The sequence shown here is derived from an EMBL/GenBank/DDBJ whole genome shotgun (WGS) entry which is preliminary data.</text>
</comment>